<comment type="caution">
    <text evidence="3">The sequence shown here is derived from an EMBL/GenBank/DDBJ whole genome shotgun (WGS) entry which is preliminary data.</text>
</comment>
<dbReference type="Gene3D" id="3.30.565.10">
    <property type="entry name" value="Histidine kinase-like ATPase, C-terminal domain"/>
    <property type="match status" value="1"/>
</dbReference>
<sequence length="719" mass="75367">MADRSGSGPGTDASGTGPPRWERGLLHALFTQAAFGVAALDTDLTVVRSNLPHWLAAHAPAATALPDRPRRLADVLAAHDADTVTGRIRHVIDSGEPLTGWVLTLRPAACDRELVLSLSAVRTEDDDGRASGALLTLADLTGQYAAQRRIELVDQAARGIGQSLDVTRCAEELARAFVPAVADLAAVDLTEAVVRGEEPDAFLAGGPLRRAAVAPADAPWPSEVYPVDAEIRLRTEESAFLRNGEARFLNDLEGLRGLVAGQPDRERLLLPARATSFLLLPLLARGLVLGCVGLWRTGERPGFVQEDAAAAEEVATSAALGIDNARRYTRELHIVQNLQQSLLPRPELHLGAALTVGSYVPAASAERISGVWYDAIPLSSARLALVIGDARGHGPEATATMARLRTAVRTLADLDLPPEDLLTHLDDLVTHLAATDRPGRRPGVAATDGPTCLYAVYDPVDGSCELAGAGHRLPLIVDPETGPLPPPAAEPGPPLGVGSAPFGSIRVDVRPGSVLALCTEGLVRRAGGSEEAAVARIAEQVHRAAADAGPIGGLGHRVLAGVLTEPPGSDLALLLARVRTLPAGAVARWEFPADPAAVGAARAAAVDRLAAWGLAELALTTELIVSELVTNAVRYAGGPVVLRLIRDERLTCEVADPGPDRPRLRRARPTDEGGRGLFLVARLSDRWGSRRTPTGKVVWTEQLLPSGPAGGPGAPDRAG</sequence>
<evidence type="ECO:0000313" key="3">
    <source>
        <dbReference type="EMBL" id="MFC7183925.1"/>
    </source>
</evidence>
<dbReference type="Pfam" id="PF07228">
    <property type="entry name" value="SpoIIE"/>
    <property type="match status" value="1"/>
</dbReference>
<dbReference type="InterPro" id="IPR003594">
    <property type="entry name" value="HATPase_dom"/>
</dbReference>
<dbReference type="Gene3D" id="3.30.450.20">
    <property type="entry name" value="PAS domain"/>
    <property type="match status" value="1"/>
</dbReference>
<name>A0ABW2G7N2_9ACTN</name>
<dbReference type="InterPro" id="IPR052016">
    <property type="entry name" value="Bact_Sigma-Reg"/>
</dbReference>
<dbReference type="Proteomes" id="UP001596435">
    <property type="component" value="Unassembled WGS sequence"/>
</dbReference>
<dbReference type="Gene3D" id="3.30.450.40">
    <property type="match status" value="1"/>
</dbReference>
<dbReference type="RefSeq" id="WP_345704433.1">
    <property type="nucleotide sequence ID" value="NZ_BAABKV010000001.1"/>
</dbReference>
<dbReference type="SUPFAM" id="SSF55781">
    <property type="entry name" value="GAF domain-like"/>
    <property type="match status" value="1"/>
</dbReference>
<dbReference type="InterPro" id="IPR029016">
    <property type="entry name" value="GAF-like_dom_sf"/>
</dbReference>
<dbReference type="SMART" id="SM00331">
    <property type="entry name" value="PP2C_SIG"/>
    <property type="match status" value="1"/>
</dbReference>
<keyword evidence="4" id="KW-1185">Reference proteome</keyword>
<dbReference type="PANTHER" id="PTHR43156:SF2">
    <property type="entry name" value="STAGE II SPORULATION PROTEIN E"/>
    <property type="match status" value="1"/>
</dbReference>
<dbReference type="InterPro" id="IPR001932">
    <property type="entry name" value="PPM-type_phosphatase-like_dom"/>
</dbReference>
<dbReference type="Pfam" id="PF08448">
    <property type="entry name" value="PAS_4"/>
    <property type="match status" value="1"/>
</dbReference>
<dbReference type="InterPro" id="IPR036457">
    <property type="entry name" value="PPM-type-like_dom_sf"/>
</dbReference>
<dbReference type="InterPro" id="IPR013656">
    <property type="entry name" value="PAS_4"/>
</dbReference>
<gene>
    <name evidence="3" type="ORF">ACFQMG_30695</name>
</gene>
<feature type="domain" description="PPM-type phosphatase" evidence="2">
    <location>
        <begin position="353"/>
        <end position="578"/>
    </location>
</feature>
<evidence type="ECO:0000313" key="4">
    <source>
        <dbReference type="Proteomes" id="UP001596435"/>
    </source>
</evidence>
<evidence type="ECO:0000259" key="2">
    <source>
        <dbReference type="SMART" id="SM00331"/>
    </source>
</evidence>
<keyword evidence="1" id="KW-0378">Hydrolase</keyword>
<evidence type="ECO:0000256" key="1">
    <source>
        <dbReference type="ARBA" id="ARBA00022801"/>
    </source>
</evidence>
<dbReference type="EMBL" id="JBHTAJ010000082">
    <property type="protein sequence ID" value="MFC7183925.1"/>
    <property type="molecule type" value="Genomic_DNA"/>
</dbReference>
<dbReference type="Pfam" id="PF13581">
    <property type="entry name" value="HATPase_c_2"/>
    <property type="match status" value="1"/>
</dbReference>
<organism evidence="3 4">
    <name type="scientific">Kitasatospora paranensis</name>
    <dbReference type="NCBI Taxonomy" id="258053"/>
    <lineage>
        <taxon>Bacteria</taxon>
        <taxon>Bacillati</taxon>
        <taxon>Actinomycetota</taxon>
        <taxon>Actinomycetes</taxon>
        <taxon>Kitasatosporales</taxon>
        <taxon>Streptomycetaceae</taxon>
        <taxon>Kitasatospora</taxon>
    </lineage>
</organism>
<dbReference type="PANTHER" id="PTHR43156">
    <property type="entry name" value="STAGE II SPORULATION PROTEIN E-RELATED"/>
    <property type="match status" value="1"/>
</dbReference>
<dbReference type="SUPFAM" id="SSF55874">
    <property type="entry name" value="ATPase domain of HSP90 chaperone/DNA topoisomerase II/histidine kinase"/>
    <property type="match status" value="1"/>
</dbReference>
<dbReference type="InterPro" id="IPR036890">
    <property type="entry name" value="HATPase_C_sf"/>
</dbReference>
<dbReference type="Gene3D" id="3.60.40.10">
    <property type="entry name" value="PPM-type phosphatase domain"/>
    <property type="match status" value="1"/>
</dbReference>
<protein>
    <submittedName>
        <fullName evidence="3">SpoIIE family protein phosphatase</fullName>
    </submittedName>
</protein>
<proteinExistence type="predicted"/>
<dbReference type="CDD" id="cd16936">
    <property type="entry name" value="HATPase_RsbW-like"/>
    <property type="match status" value="1"/>
</dbReference>
<reference evidence="4" key="1">
    <citation type="journal article" date="2019" name="Int. J. Syst. Evol. Microbiol.">
        <title>The Global Catalogue of Microorganisms (GCM) 10K type strain sequencing project: providing services to taxonomists for standard genome sequencing and annotation.</title>
        <authorList>
            <consortium name="The Broad Institute Genomics Platform"/>
            <consortium name="The Broad Institute Genome Sequencing Center for Infectious Disease"/>
            <person name="Wu L."/>
            <person name="Ma J."/>
        </authorList>
    </citation>
    <scope>NUCLEOTIDE SEQUENCE [LARGE SCALE GENOMIC DNA]</scope>
    <source>
        <strain evidence="4">CGMCC 1.12859</strain>
    </source>
</reference>
<accession>A0ABW2G7N2</accession>